<name>A0ABD0ZU12_CARAN</name>
<evidence type="ECO:0000256" key="6">
    <source>
        <dbReference type="SAM" id="MobiDB-lite"/>
    </source>
</evidence>
<sequence>MSDSGEPETSVQESQLAEQEDEMPKSWKKRMLDEDSKNESSRLKNPKKVAKRTSRKLEADFEPAVLPLDCSICKRPFLDPVVTNCYHYFCKKCALKRHTENNKCFVCNEPTLGVFSTAVEVKQRIAETQKEARAMVKEVSAMLEKASAMVDDARVISEKAAKMVEEVEIMVEKAADMAMTAEETATKAAKMVREADITMETAKAKMVKALALTKTVMWTV</sequence>
<dbReference type="EMBL" id="JBANAX010000674">
    <property type="protein sequence ID" value="KAL1198097.1"/>
    <property type="molecule type" value="Genomic_DNA"/>
</dbReference>
<feature type="compositionally biased region" description="Polar residues" evidence="6">
    <location>
        <begin position="1"/>
        <end position="17"/>
    </location>
</feature>
<dbReference type="InterPro" id="IPR017907">
    <property type="entry name" value="Znf_RING_CS"/>
</dbReference>
<dbReference type="PROSITE" id="PS50089">
    <property type="entry name" value="ZF_RING_2"/>
    <property type="match status" value="1"/>
</dbReference>
<dbReference type="PANTHER" id="PTHR12930:SF8">
    <property type="entry name" value="RING_U-BOX SUPERFAMILY PROTEIN"/>
    <property type="match status" value="1"/>
</dbReference>
<evidence type="ECO:0000313" key="9">
    <source>
        <dbReference type="Proteomes" id="UP001558713"/>
    </source>
</evidence>
<evidence type="ECO:0000256" key="1">
    <source>
        <dbReference type="ARBA" id="ARBA00022723"/>
    </source>
</evidence>
<feature type="region of interest" description="Disordered" evidence="6">
    <location>
        <begin position="1"/>
        <end position="54"/>
    </location>
</feature>
<dbReference type="Proteomes" id="UP001558713">
    <property type="component" value="Unassembled WGS sequence"/>
</dbReference>
<keyword evidence="3" id="KW-0862">Zinc</keyword>
<keyword evidence="1" id="KW-0479">Metal-binding</keyword>
<dbReference type="InterPro" id="IPR013083">
    <property type="entry name" value="Znf_RING/FYVE/PHD"/>
</dbReference>
<evidence type="ECO:0000256" key="4">
    <source>
        <dbReference type="PROSITE-ProRule" id="PRU00175"/>
    </source>
</evidence>
<evidence type="ECO:0000256" key="2">
    <source>
        <dbReference type="ARBA" id="ARBA00022771"/>
    </source>
</evidence>
<organism evidence="8 9">
    <name type="scientific">Cardamine amara subsp. amara</name>
    <dbReference type="NCBI Taxonomy" id="228776"/>
    <lineage>
        <taxon>Eukaryota</taxon>
        <taxon>Viridiplantae</taxon>
        <taxon>Streptophyta</taxon>
        <taxon>Embryophyta</taxon>
        <taxon>Tracheophyta</taxon>
        <taxon>Spermatophyta</taxon>
        <taxon>Magnoliopsida</taxon>
        <taxon>eudicotyledons</taxon>
        <taxon>Gunneridae</taxon>
        <taxon>Pentapetalae</taxon>
        <taxon>rosids</taxon>
        <taxon>malvids</taxon>
        <taxon>Brassicales</taxon>
        <taxon>Brassicaceae</taxon>
        <taxon>Cardamineae</taxon>
        <taxon>Cardamine</taxon>
    </lineage>
</organism>
<dbReference type="AlphaFoldDB" id="A0ABD0ZU12"/>
<feature type="compositionally biased region" description="Basic and acidic residues" evidence="6">
    <location>
        <begin position="22"/>
        <end position="42"/>
    </location>
</feature>
<dbReference type="InterPro" id="IPR039971">
    <property type="entry name" value="CWC24-like"/>
</dbReference>
<dbReference type="InterPro" id="IPR001841">
    <property type="entry name" value="Znf_RING"/>
</dbReference>
<accession>A0ABD0ZU12</accession>
<feature type="domain" description="RING-type" evidence="7">
    <location>
        <begin position="70"/>
        <end position="108"/>
    </location>
</feature>
<dbReference type="GO" id="GO:0008270">
    <property type="term" value="F:zinc ion binding"/>
    <property type="evidence" value="ECO:0007669"/>
    <property type="project" value="UniProtKB-KW"/>
</dbReference>
<evidence type="ECO:0000313" key="8">
    <source>
        <dbReference type="EMBL" id="KAL1198097.1"/>
    </source>
</evidence>
<feature type="coiled-coil region" evidence="5">
    <location>
        <begin position="118"/>
        <end position="145"/>
    </location>
</feature>
<keyword evidence="5" id="KW-0175">Coiled coil</keyword>
<dbReference type="SMART" id="SM00184">
    <property type="entry name" value="RING"/>
    <property type="match status" value="1"/>
</dbReference>
<evidence type="ECO:0000259" key="7">
    <source>
        <dbReference type="PROSITE" id="PS50089"/>
    </source>
</evidence>
<proteinExistence type="predicted"/>
<dbReference type="Pfam" id="PF13920">
    <property type="entry name" value="zf-C3HC4_3"/>
    <property type="match status" value="1"/>
</dbReference>
<keyword evidence="9" id="KW-1185">Reference proteome</keyword>
<keyword evidence="2 4" id="KW-0863">Zinc-finger</keyword>
<comment type="caution">
    <text evidence="8">The sequence shown here is derived from an EMBL/GenBank/DDBJ whole genome shotgun (WGS) entry which is preliminary data.</text>
</comment>
<evidence type="ECO:0000256" key="3">
    <source>
        <dbReference type="ARBA" id="ARBA00022833"/>
    </source>
</evidence>
<dbReference type="CDD" id="cd16539">
    <property type="entry name" value="RING-HC_RNF113A_B"/>
    <property type="match status" value="1"/>
</dbReference>
<dbReference type="Gene3D" id="3.30.40.10">
    <property type="entry name" value="Zinc/RING finger domain, C3HC4 (zinc finger)"/>
    <property type="match status" value="1"/>
</dbReference>
<dbReference type="PANTHER" id="PTHR12930">
    <property type="entry name" value="ZINC FINGER PROTEIN 183"/>
    <property type="match status" value="1"/>
</dbReference>
<protein>
    <submittedName>
        <fullName evidence="8">Zinc finger CCCH domain-containing protein 51</fullName>
    </submittedName>
</protein>
<dbReference type="PROSITE" id="PS00518">
    <property type="entry name" value="ZF_RING_1"/>
    <property type="match status" value="1"/>
</dbReference>
<feature type="compositionally biased region" description="Basic residues" evidence="6">
    <location>
        <begin position="44"/>
        <end position="54"/>
    </location>
</feature>
<reference evidence="8 9" key="1">
    <citation type="submission" date="2024-04" db="EMBL/GenBank/DDBJ databases">
        <title>Genome assembly C_amara_ONT_v2.</title>
        <authorList>
            <person name="Yant L."/>
            <person name="Moore C."/>
            <person name="Slenker M."/>
        </authorList>
    </citation>
    <scope>NUCLEOTIDE SEQUENCE [LARGE SCALE GENOMIC DNA]</scope>
    <source>
        <tissue evidence="8">Leaf</tissue>
    </source>
</reference>
<evidence type="ECO:0000256" key="5">
    <source>
        <dbReference type="SAM" id="Coils"/>
    </source>
</evidence>
<gene>
    <name evidence="8" type="ORF">V5N11_001184</name>
</gene>
<dbReference type="SUPFAM" id="SSF57850">
    <property type="entry name" value="RING/U-box"/>
    <property type="match status" value="1"/>
</dbReference>